<accession>A0A8T8IYV4</accession>
<dbReference type="EMBL" id="MW627366">
    <property type="protein sequence ID" value="QTZ83296.1"/>
    <property type="molecule type" value="Genomic_DNA"/>
</dbReference>
<proteinExistence type="predicted"/>
<dbReference type="Proteomes" id="UP000676975">
    <property type="component" value="Segment"/>
</dbReference>
<evidence type="ECO:0000313" key="2">
    <source>
        <dbReference type="Proteomes" id="UP000676975"/>
    </source>
</evidence>
<dbReference type="SUPFAM" id="SSF88723">
    <property type="entry name" value="PIN domain-like"/>
    <property type="match status" value="1"/>
</dbReference>
<dbReference type="Gene3D" id="3.40.50.1010">
    <property type="entry name" value="5'-nuclease"/>
    <property type="match status" value="1"/>
</dbReference>
<reference evidence="1" key="1">
    <citation type="submission" date="2021-02" db="EMBL/GenBank/DDBJ databases">
        <authorList>
            <person name="Qin X."/>
            <person name="Gong M."/>
            <person name="Yang H."/>
        </authorList>
    </citation>
    <scope>NUCLEOTIDE SEQUENCE</scope>
</reference>
<keyword evidence="1" id="KW-0269">Exonuclease</keyword>
<keyword evidence="2" id="KW-1185">Reference proteome</keyword>
<name>A0A8T8IYV4_9CAUD</name>
<keyword evidence="1" id="KW-0378">Hydrolase</keyword>
<dbReference type="GO" id="GO:0004527">
    <property type="term" value="F:exonuclease activity"/>
    <property type="evidence" value="ECO:0007669"/>
    <property type="project" value="UniProtKB-KW"/>
</dbReference>
<gene>
    <name evidence="1" type="ORF">phiGM223_30</name>
</gene>
<protein>
    <submittedName>
        <fullName evidence="1">Putative DNA exonuclease</fullName>
    </submittedName>
</protein>
<sequence length="320" mass="36559">MRVWKGIDLAAVPAQFDPKPAGRRVLILDADGPAYRAVTTAKTLPTAMRRFVQHVLELQFLTNCTEVRLHLTAKGSKKAHRKHYPTHWVYQEKRGESPKPPLLEPLRMAVFDSYERGDGLIPVDWYVDMHHYWEADDGMIMDAVRFGDEAVIWSEDKDLRLTPGPYFEVKTGRTDYIENRFGWIGEDYTPAGKLKVIGHGTKFFWAQMLMGDSADRVRGLDKLDGKNIAEAGTLEFLSGFTDESAAANAVLSAYVRHGQNPLAEAECLWLRRSQEDSAFRYIMELDLLPPLRTWLTELHAYHQAVLNLRLEQAEEPEDDE</sequence>
<dbReference type="InterPro" id="IPR029060">
    <property type="entry name" value="PIN-like_dom_sf"/>
</dbReference>
<keyword evidence="1" id="KW-0540">Nuclease</keyword>
<organism evidence="1 2">
    <name type="scientific">Pseudomonas phage phiGM22-3</name>
    <dbReference type="NCBI Taxonomy" id="2816462"/>
    <lineage>
        <taxon>Viruses</taxon>
        <taxon>Duplodnaviria</taxon>
        <taxon>Heunggongvirae</taxon>
        <taxon>Uroviricota</taxon>
        <taxon>Caudoviricetes</taxon>
        <taxon>Autographivirales</taxon>
        <taxon>Autoscriptoviridae</taxon>
        <taxon>Tunggulvirus</taxon>
        <taxon>Tunggulvirus GM223</taxon>
    </lineage>
</organism>
<evidence type="ECO:0000313" key="1">
    <source>
        <dbReference type="EMBL" id="QTZ83296.1"/>
    </source>
</evidence>